<evidence type="ECO:0000313" key="5">
    <source>
        <dbReference type="Proteomes" id="UP001633002"/>
    </source>
</evidence>
<keyword evidence="5" id="KW-1185">Reference proteome</keyword>
<feature type="chain" id="PRO_5044884766" description="AT4G36440-like protein" evidence="3">
    <location>
        <begin position="28"/>
        <end position="410"/>
    </location>
</feature>
<accession>A0ABD3H261</accession>
<proteinExistence type="predicted"/>
<evidence type="ECO:0000256" key="1">
    <source>
        <dbReference type="SAM" id="MobiDB-lite"/>
    </source>
</evidence>
<sequence length="410" mass="44222">MNCSRFHRWVTFLAVFILVSPCAVLSALVPLSNCYTVASDTRFYDLTSLYGKEFNYEQGTTTYALHFCKDFQERSQTGYVSFGTYQPGPALSSTPATANFVQEYRHGDLRGCEDYGTQFNGRETKVAVTCGSCPGKEPCKDPAGCICSVEVEIASKSCVASVVLAIACPEAGPKVVEGFSVGFSPRGREVVNNGFTQWGYENTEHSDYSFETSQSKIFLYFSAPTYVAKNIGKPTYSAYPSKGLAVKLSGTAAVGTAPTIMTPSVLEVDWFCESQNNYVLTISVPVLGYDPVEFSLLKLCARKQAKEQTGSSGWATFGILSCILAVITTVGCCAGILYRTRVERKHGLEALPGVGLLAGCLDMFSTDGGDGYRRADDTTTIIGEHRPLRDGASSSTRAGPRPLDGKYGAV</sequence>
<name>A0ABD3H261_9MARC</name>
<dbReference type="PANTHER" id="PTHR35752">
    <property type="entry name" value="G-PROTEIN COUPLED RECEPTOR"/>
    <property type="match status" value="1"/>
</dbReference>
<feature type="transmembrane region" description="Helical" evidence="2">
    <location>
        <begin position="314"/>
        <end position="338"/>
    </location>
</feature>
<evidence type="ECO:0000313" key="4">
    <source>
        <dbReference type="EMBL" id="KAL3684644.1"/>
    </source>
</evidence>
<comment type="caution">
    <text evidence="4">The sequence shown here is derived from an EMBL/GenBank/DDBJ whole genome shotgun (WGS) entry which is preliminary data.</text>
</comment>
<dbReference type="AlphaFoldDB" id="A0ABD3H261"/>
<dbReference type="PANTHER" id="PTHR35752:SF1">
    <property type="entry name" value="G-PROTEIN COUPLED RECEPTOR"/>
    <property type="match status" value="1"/>
</dbReference>
<protein>
    <recommendedName>
        <fullName evidence="6">AT4G36440-like protein</fullName>
    </recommendedName>
</protein>
<keyword evidence="2" id="KW-1133">Transmembrane helix</keyword>
<feature type="region of interest" description="Disordered" evidence="1">
    <location>
        <begin position="384"/>
        <end position="410"/>
    </location>
</feature>
<dbReference type="Proteomes" id="UP001633002">
    <property type="component" value="Unassembled WGS sequence"/>
</dbReference>
<dbReference type="EMBL" id="JBJQOH010000006">
    <property type="protein sequence ID" value="KAL3684644.1"/>
    <property type="molecule type" value="Genomic_DNA"/>
</dbReference>
<keyword evidence="2" id="KW-0472">Membrane</keyword>
<gene>
    <name evidence="4" type="ORF">R1sor_002666</name>
</gene>
<evidence type="ECO:0000256" key="2">
    <source>
        <dbReference type="SAM" id="Phobius"/>
    </source>
</evidence>
<organism evidence="4 5">
    <name type="scientific">Riccia sorocarpa</name>
    <dbReference type="NCBI Taxonomy" id="122646"/>
    <lineage>
        <taxon>Eukaryota</taxon>
        <taxon>Viridiplantae</taxon>
        <taxon>Streptophyta</taxon>
        <taxon>Embryophyta</taxon>
        <taxon>Marchantiophyta</taxon>
        <taxon>Marchantiopsida</taxon>
        <taxon>Marchantiidae</taxon>
        <taxon>Marchantiales</taxon>
        <taxon>Ricciaceae</taxon>
        <taxon>Riccia</taxon>
    </lineage>
</organism>
<feature type="signal peptide" evidence="3">
    <location>
        <begin position="1"/>
        <end position="27"/>
    </location>
</feature>
<keyword evidence="2" id="KW-0812">Transmembrane</keyword>
<evidence type="ECO:0000256" key="3">
    <source>
        <dbReference type="SAM" id="SignalP"/>
    </source>
</evidence>
<keyword evidence="3" id="KW-0732">Signal</keyword>
<reference evidence="4 5" key="1">
    <citation type="submission" date="2024-09" db="EMBL/GenBank/DDBJ databases">
        <title>Chromosome-scale assembly of Riccia sorocarpa.</title>
        <authorList>
            <person name="Paukszto L."/>
        </authorList>
    </citation>
    <scope>NUCLEOTIDE SEQUENCE [LARGE SCALE GENOMIC DNA]</scope>
    <source>
        <strain evidence="4">LP-2024</strain>
        <tissue evidence="4">Aerial parts of the thallus</tissue>
    </source>
</reference>
<evidence type="ECO:0008006" key="6">
    <source>
        <dbReference type="Google" id="ProtNLM"/>
    </source>
</evidence>